<protein>
    <submittedName>
        <fullName evidence="1">Uncharacterized protein</fullName>
    </submittedName>
</protein>
<organism evidence="1 2">
    <name type="scientific">Caerostris extrusa</name>
    <name type="common">Bark spider</name>
    <name type="synonym">Caerostris bankana</name>
    <dbReference type="NCBI Taxonomy" id="172846"/>
    <lineage>
        <taxon>Eukaryota</taxon>
        <taxon>Metazoa</taxon>
        <taxon>Ecdysozoa</taxon>
        <taxon>Arthropoda</taxon>
        <taxon>Chelicerata</taxon>
        <taxon>Arachnida</taxon>
        <taxon>Araneae</taxon>
        <taxon>Araneomorphae</taxon>
        <taxon>Entelegynae</taxon>
        <taxon>Araneoidea</taxon>
        <taxon>Araneidae</taxon>
        <taxon>Caerostris</taxon>
    </lineage>
</organism>
<evidence type="ECO:0000313" key="1">
    <source>
        <dbReference type="EMBL" id="GIY09553.1"/>
    </source>
</evidence>
<comment type="caution">
    <text evidence="1">The sequence shown here is derived from an EMBL/GenBank/DDBJ whole genome shotgun (WGS) entry which is preliminary data.</text>
</comment>
<sequence>MTGTIAKGERMVNLYIGHQNGFSLYYIPLPLFHQSPSVDIEKDSSNSIVVVHVTSTPPRGGRVKHTAFKAWFEVRIGKRFSVLKKIKFRNEREIGVNGPCASSQQWRIPLNHLQPPSAAFSQAPPPPQARHFGTSKALWVTVKCLFLPKFKRGL</sequence>
<proteinExistence type="predicted"/>
<reference evidence="1 2" key="1">
    <citation type="submission" date="2021-06" db="EMBL/GenBank/DDBJ databases">
        <title>Caerostris extrusa draft genome.</title>
        <authorList>
            <person name="Kono N."/>
            <person name="Arakawa K."/>
        </authorList>
    </citation>
    <scope>NUCLEOTIDE SEQUENCE [LARGE SCALE GENOMIC DNA]</scope>
</reference>
<keyword evidence="2" id="KW-1185">Reference proteome</keyword>
<dbReference type="Proteomes" id="UP001054945">
    <property type="component" value="Unassembled WGS sequence"/>
</dbReference>
<evidence type="ECO:0000313" key="2">
    <source>
        <dbReference type="Proteomes" id="UP001054945"/>
    </source>
</evidence>
<gene>
    <name evidence="1" type="ORF">CEXT_249681</name>
</gene>
<accession>A0AAV4QIR5</accession>
<name>A0AAV4QIR5_CAEEX</name>
<dbReference type="AlphaFoldDB" id="A0AAV4QIR5"/>
<dbReference type="EMBL" id="BPLR01006399">
    <property type="protein sequence ID" value="GIY09553.1"/>
    <property type="molecule type" value="Genomic_DNA"/>
</dbReference>